<feature type="region of interest" description="Disordered" evidence="1">
    <location>
        <begin position="1"/>
        <end position="20"/>
    </location>
</feature>
<evidence type="ECO:0000256" key="1">
    <source>
        <dbReference type="SAM" id="MobiDB-lite"/>
    </source>
</evidence>
<name>A0A392U1W5_9FABA</name>
<proteinExistence type="predicted"/>
<dbReference type="Proteomes" id="UP000265520">
    <property type="component" value="Unassembled WGS sequence"/>
</dbReference>
<accession>A0A392U1W5</accession>
<dbReference type="EMBL" id="LXQA010716193">
    <property type="protein sequence ID" value="MCI67402.1"/>
    <property type="molecule type" value="Genomic_DNA"/>
</dbReference>
<protein>
    <submittedName>
        <fullName evidence="2">Uncharacterized protein</fullName>
    </submittedName>
</protein>
<feature type="non-terminal residue" evidence="2">
    <location>
        <position position="1"/>
    </location>
</feature>
<dbReference type="AlphaFoldDB" id="A0A392U1W5"/>
<reference evidence="2 3" key="1">
    <citation type="journal article" date="2018" name="Front. Plant Sci.">
        <title>Red Clover (Trifolium pratense) and Zigzag Clover (T. medium) - A Picture of Genomic Similarities and Differences.</title>
        <authorList>
            <person name="Dluhosova J."/>
            <person name="Istvanek J."/>
            <person name="Nedelnik J."/>
            <person name="Repkova J."/>
        </authorList>
    </citation>
    <scope>NUCLEOTIDE SEQUENCE [LARGE SCALE GENOMIC DNA]</scope>
    <source>
        <strain evidence="3">cv. 10/8</strain>
        <tissue evidence="2">Leaf</tissue>
    </source>
</reference>
<organism evidence="2 3">
    <name type="scientific">Trifolium medium</name>
    <dbReference type="NCBI Taxonomy" id="97028"/>
    <lineage>
        <taxon>Eukaryota</taxon>
        <taxon>Viridiplantae</taxon>
        <taxon>Streptophyta</taxon>
        <taxon>Embryophyta</taxon>
        <taxon>Tracheophyta</taxon>
        <taxon>Spermatophyta</taxon>
        <taxon>Magnoliopsida</taxon>
        <taxon>eudicotyledons</taxon>
        <taxon>Gunneridae</taxon>
        <taxon>Pentapetalae</taxon>
        <taxon>rosids</taxon>
        <taxon>fabids</taxon>
        <taxon>Fabales</taxon>
        <taxon>Fabaceae</taxon>
        <taxon>Papilionoideae</taxon>
        <taxon>50 kb inversion clade</taxon>
        <taxon>NPAAA clade</taxon>
        <taxon>Hologalegina</taxon>
        <taxon>IRL clade</taxon>
        <taxon>Trifolieae</taxon>
        <taxon>Trifolium</taxon>
    </lineage>
</organism>
<comment type="caution">
    <text evidence="2">The sequence shown here is derived from an EMBL/GenBank/DDBJ whole genome shotgun (WGS) entry which is preliminary data.</text>
</comment>
<keyword evidence="3" id="KW-1185">Reference proteome</keyword>
<evidence type="ECO:0000313" key="3">
    <source>
        <dbReference type="Proteomes" id="UP000265520"/>
    </source>
</evidence>
<evidence type="ECO:0000313" key="2">
    <source>
        <dbReference type="EMBL" id="MCI67402.1"/>
    </source>
</evidence>
<sequence>ASIGTAADGDDRRQWRKWVT</sequence>